<sequence length="435" mass="49293">MPPGAVSQAATEESAALMRDWMLHHLHEDGRMSYLWLPSLDVEGDGNNMIRQWMATNALIEIAQREDDPELWARVAQNIDYNLEHFYRQEGELGIIQYASTVKLGAMSLAALAIINHPERARWQTQEHALRRTIASLWSESGEFTLYYRPRHKRDNAANFYPGETLLLWSQLYAETRDPELLRRYEASYRFYRTWHLDPANRRPAFVPWHSRASVAMWRVLGEEAPTPTDATGETGEGEGEAGEGQTPPPTPDAPEAGPAGGPEAEGKAERTPEGWPVGTAPESPSGLTRAELAEWVFTINDWLIDEMAVWDEALYDDEKGRFYTRKKNYGIPHASATGVFMEGLVDAYVLAGELGDQLHAERYRRTLARALRSVMQLQYVDEVDLYYVVDREAARGGLRTSIFHNDIRVDNVQHVLMGVLDLLEVFGPDDYSTQ</sequence>
<comment type="caution">
    <text evidence="2">The sequence shown here is derived from an EMBL/GenBank/DDBJ whole genome shotgun (WGS) entry which is preliminary data.</text>
</comment>
<dbReference type="OrthoDB" id="5287122at2"/>
<organism evidence="2 3">
    <name type="scientific">Plesiocystis pacifica SIR-1</name>
    <dbReference type="NCBI Taxonomy" id="391625"/>
    <lineage>
        <taxon>Bacteria</taxon>
        <taxon>Pseudomonadati</taxon>
        <taxon>Myxococcota</taxon>
        <taxon>Polyangia</taxon>
        <taxon>Nannocystales</taxon>
        <taxon>Nannocystaceae</taxon>
        <taxon>Plesiocystis</taxon>
    </lineage>
</organism>
<evidence type="ECO:0000256" key="1">
    <source>
        <dbReference type="SAM" id="MobiDB-lite"/>
    </source>
</evidence>
<dbReference type="AlphaFoldDB" id="A6G044"/>
<gene>
    <name evidence="2" type="ORF">PPSIR1_12698</name>
</gene>
<keyword evidence="3" id="KW-1185">Reference proteome</keyword>
<name>A6G044_9BACT</name>
<feature type="compositionally biased region" description="Low complexity" evidence="1">
    <location>
        <begin position="224"/>
        <end position="234"/>
    </location>
</feature>
<feature type="region of interest" description="Disordered" evidence="1">
    <location>
        <begin position="224"/>
        <end position="286"/>
    </location>
</feature>
<evidence type="ECO:0000313" key="3">
    <source>
        <dbReference type="Proteomes" id="UP000005801"/>
    </source>
</evidence>
<reference evidence="2 3" key="1">
    <citation type="submission" date="2007-06" db="EMBL/GenBank/DDBJ databases">
        <authorList>
            <person name="Shimkets L."/>
            <person name="Ferriera S."/>
            <person name="Johnson J."/>
            <person name="Kravitz S."/>
            <person name="Beeson K."/>
            <person name="Sutton G."/>
            <person name="Rogers Y.-H."/>
            <person name="Friedman R."/>
            <person name="Frazier M."/>
            <person name="Venter J.C."/>
        </authorList>
    </citation>
    <scope>NUCLEOTIDE SEQUENCE [LARGE SCALE GENOMIC DNA]</scope>
    <source>
        <strain evidence="2 3">SIR-1</strain>
    </source>
</reference>
<dbReference type="STRING" id="391625.PPSIR1_12698"/>
<dbReference type="Proteomes" id="UP000005801">
    <property type="component" value="Unassembled WGS sequence"/>
</dbReference>
<accession>A6G044</accession>
<dbReference type="eggNOG" id="ENOG5033HED">
    <property type="taxonomic scope" value="Bacteria"/>
</dbReference>
<evidence type="ECO:0000313" key="2">
    <source>
        <dbReference type="EMBL" id="EDM80741.1"/>
    </source>
</evidence>
<dbReference type="EMBL" id="ABCS01000008">
    <property type="protein sequence ID" value="EDM80741.1"/>
    <property type="molecule type" value="Genomic_DNA"/>
</dbReference>
<dbReference type="RefSeq" id="WP_006970093.1">
    <property type="nucleotide sequence ID" value="NZ_ABCS01000008.1"/>
</dbReference>
<protein>
    <submittedName>
        <fullName evidence="2">Uncharacterized protein</fullName>
    </submittedName>
</protein>
<proteinExistence type="predicted"/>